<evidence type="ECO:0000256" key="5">
    <source>
        <dbReference type="ARBA" id="ARBA00012749"/>
    </source>
</evidence>
<protein>
    <recommendedName>
        <fullName evidence="6 13">Tyrosine aminotransferase</fullName>
        <shortName evidence="13">TAT</shortName>
        <ecNumber evidence="5 13">2.6.1.5</ecNumber>
    </recommendedName>
</protein>
<dbReference type="NCBIfam" id="TIGR01264">
    <property type="entry name" value="tyr_amTase_E"/>
    <property type="match status" value="1"/>
</dbReference>
<dbReference type="GO" id="GO:0006559">
    <property type="term" value="P:L-phenylalanine catabolic process"/>
    <property type="evidence" value="ECO:0007669"/>
    <property type="project" value="UniProtKB-UniRule"/>
</dbReference>
<dbReference type="FunCoup" id="A0A1W4XDF3">
    <property type="interactions" value="102"/>
</dbReference>
<feature type="modified residue" description="N6-(pyridoxal phosphate)lysine" evidence="14">
    <location>
        <position position="259"/>
    </location>
</feature>
<name>A0A1W4XDF3_AGRPL</name>
<dbReference type="EC" id="2.6.1.5" evidence="5 13"/>
<dbReference type="PANTHER" id="PTHR45744">
    <property type="entry name" value="TYROSINE AMINOTRANSFERASE"/>
    <property type="match status" value="1"/>
</dbReference>
<evidence type="ECO:0000256" key="11">
    <source>
        <dbReference type="ARBA" id="ARBA00023232"/>
    </source>
</evidence>
<dbReference type="InterPro" id="IPR004838">
    <property type="entry name" value="NHTrfase_class1_PyrdxlP-BS"/>
</dbReference>
<dbReference type="Proteomes" id="UP000192223">
    <property type="component" value="Unplaced"/>
</dbReference>
<organism evidence="16 17">
    <name type="scientific">Agrilus planipennis</name>
    <name type="common">Emerald ash borer</name>
    <name type="synonym">Agrilus marcopoli</name>
    <dbReference type="NCBI Taxonomy" id="224129"/>
    <lineage>
        <taxon>Eukaryota</taxon>
        <taxon>Metazoa</taxon>
        <taxon>Ecdysozoa</taxon>
        <taxon>Arthropoda</taxon>
        <taxon>Hexapoda</taxon>
        <taxon>Insecta</taxon>
        <taxon>Pterygota</taxon>
        <taxon>Neoptera</taxon>
        <taxon>Endopterygota</taxon>
        <taxon>Coleoptera</taxon>
        <taxon>Polyphaga</taxon>
        <taxon>Elateriformia</taxon>
        <taxon>Buprestoidea</taxon>
        <taxon>Buprestidae</taxon>
        <taxon>Agrilinae</taxon>
        <taxon>Agrilus</taxon>
    </lineage>
</organism>
<evidence type="ECO:0000256" key="13">
    <source>
        <dbReference type="PIRNR" id="PIRNR000517"/>
    </source>
</evidence>
<dbReference type="AlphaFoldDB" id="A0A1W4XDF3"/>
<reference evidence="17" key="1">
    <citation type="submission" date="2025-08" db="UniProtKB">
        <authorList>
            <consortium name="RefSeq"/>
        </authorList>
    </citation>
    <scope>IDENTIFICATION</scope>
    <source>
        <tissue evidence="17">Entire body</tissue>
    </source>
</reference>
<dbReference type="GO" id="GO:0004838">
    <property type="term" value="F:L-tyrosine-2-oxoglutarate transaminase activity"/>
    <property type="evidence" value="ECO:0007669"/>
    <property type="project" value="UniProtKB-UniRule"/>
</dbReference>
<dbReference type="InterPro" id="IPR005957">
    <property type="entry name" value="Tyrosine_aminoTrfase"/>
</dbReference>
<gene>
    <name evidence="17" type="primary">LOC108740826</name>
</gene>
<comment type="catalytic activity">
    <reaction evidence="12 13">
        <text>L-tyrosine + 2-oxoglutarate = 3-(4-hydroxyphenyl)pyruvate + L-glutamate</text>
        <dbReference type="Rhea" id="RHEA:15093"/>
        <dbReference type="ChEBI" id="CHEBI:16810"/>
        <dbReference type="ChEBI" id="CHEBI:29985"/>
        <dbReference type="ChEBI" id="CHEBI:36242"/>
        <dbReference type="ChEBI" id="CHEBI:58315"/>
        <dbReference type="EC" id="2.6.1.5"/>
    </reaction>
</comment>
<keyword evidence="9" id="KW-0828">Tyrosine catabolism</keyword>
<evidence type="ECO:0000256" key="6">
    <source>
        <dbReference type="ARBA" id="ARBA00015959"/>
    </source>
</evidence>
<dbReference type="OrthoDB" id="7042322at2759"/>
<dbReference type="PIRSF" id="PIRSF000517">
    <property type="entry name" value="Tyr_transaminase"/>
    <property type="match status" value="1"/>
</dbReference>
<evidence type="ECO:0000256" key="3">
    <source>
        <dbReference type="ARBA" id="ARBA00007441"/>
    </source>
</evidence>
<dbReference type="GeneID" id="108740826"/>
<dbReference type="NCBIfam" id="TIGR01265">
    <property type="entry name" value="tyr_nico_aTase"/>
    <property type="match status" value="1"/>
</dbReference>
<evidence type="ECO:0000256" key="7">
    <source>
        <dbReference type="ARBA" id="ARBA00022576"/>
    </source>
</evidence>
<comment type="function">
    <text evidence="13">Transaminase involved in tyrosine breakdown. Converts tyrosine to p-hydroxyphenylpyruvate.</text>
</comment>
<keyword evidence="11" id="KW-0585">Phenylalanine catabolism</keyword>
<keyword evidence="7 17" id="KW-0032">Aminotransferase</keyword>
<dbReference type="PROSITE" id="PS00105">
    <property type="entry name" value="AA_TRANSFER_CLASS_1"/>
    <property type="match status" value="1"/>
</dbReference>
<evidence type="ECO:0000256" key="10">
    <source>
        <dbReference type="ARBA" id="ARBA00022898"/>
    </source>
</evidence>
<evidence type="ECO:0000256" key="4">
    <source>
        <dbReference type="ARBA" id="ARBA00011738"/>
    </source>
</evidence>
<evidence type="ECO:0000256" key="8">
    <source>
        <dbReference type="ARBA" id="ARBA00022679"/>
    </source>
</evidence>
<dbReference type="CDD" id="cd00609">
    <property type="entry name" value="AAT_like"/>
    <property type="match status" value="1"/>
</dbReference>
<comment type="pathway">
    <text evidence="2 13">Amino-acid degradation; L-phenylalanine degradation; acetoacetate and fumarate from L-phenylalanine: step 2/6.</text>
</comment>
<dbReference type="InterPro" id="IPR015424">
    <property type="entry name" value="PyrdxlP-dep_Trfase"/>
</dbReference>
<dbReference type="PANTHER" id="PTHR45744:SF2">
    <property type="entry name" value="TYROSINE AMINOTRANSFERASE"/>
    <property type="match status" value="1"/>
</dbReference>
<keyword evidence="10 13" id="KW-0663">Pyridoxal phosphate</keyword>
<evidence type="ECO:0000256" key="14">
    <source>
        <dbReference type="PIRSR" id="PIRSR000517-1"/>
    </source>
</evidence>
<evidence type="ECO:0000256" key="9">
    <source>
        <dbReference type="ARBA" id="ARBA00022878"/>
    </source>
</evidence>
<dbReference type="InParanoid" id="A0A1W4XDF3"/>
<dbReference type="SUPFAM" id="SSF53383">
    <property type="entry name" value="PLP-dependent transferases"/>
    <property type="match status" value="1"/>
</dbReference>
<evidence type="ECO:0000256" key="12">
    <source>
        <dbReference type="ARBA" id="ARBA00047798"/>
    </source>
</evidence>
<dbReference type="FunFam" id="3.40.640.10:FF:000048">
    <property type="entry name" value="tyrosine aminotransferase"/>
    <property type="match status" value="1"/>
</dbReference>
<evidence type="ECO:0000256" key="2">
    <source>
        <dbReference type="ARBA" id="ARBA00005203"/>
    </source>
</evidence>
<dbReference type="KEGG" id="apln:108740826"/>
<dbReference type="InterPro" id="IPR005958">
    <property type="entry name" value="TyrNic_aminoTrfase"/>
</dbReference>
<comment type="similarity">
    <text evidence="3 13">Belongs to the class-I pyridoxal-phosphate-dependent aminotransferase family.</text>
</comment>
<dbReference type="Gene3D" id="3.90.1150.10">
    <property type="entry name" value="Aspartate Aminotransferase, domain 1"/>
    <property type="match status" value="1"/>
</dbReference>
<evidence type="ECO:0000259" key="15">
    <source>
        <dbReference type="Pfam" id="PF00155"/>
    </source>
</evidence>
<dbReference type="GO" id="GO:0006572">
    <property type="term" value="P:L-tyrosine catabolic process"/>
    <property type="evidence" value="ECO:0007669"/>
    <property type="project" value="UniProtKB-KW"/>
</dbReference>
<evidence type="ECO:0000256" key="1">
    <source>
        <dbReference type="ARBA" id="ARBA00001933"/>
    </source>
</evidence>
<dbReference type="STRING" id="224129.A0A1W4XDF3"/>
<keyword evidence="8" id="KW-0808">Transferase</keyword>
<proteinExistence type="inferred from homology"/>
<dbReference type="InterPro" id="IPR004839">
    <property type="entry name" value="Aminotransferase_I/II_large"/>
</dbReference>
<dbReference type="InterPro" id="IPR015422">
    <property type="entry name" value="PyrdxlP-dep_Trfase_small"/>
</dbReference>
<evidence type="ECO:0000313" key="16">
    <source>
        <dbReference type="Proteomes" id="UP000192223"/>
    </source>
</evidence>
<dbReference type="InterPro" id="IPR015421">
    <property type="entry name" value="PyrdxlP-dep_Trfase_major"/>
</dbReference>
<keyword evidence="16" id="KW-1185">Reference proteome</keyword>
<comment type="cofactor">
    <cofactor evidence="1 13 14">
        <name>pyridoxal 5'-phosphate</name>
        <dbReference type="ChEBI" id="CHEBI:597326"/>
    </cofactor>
</comment>
<dbReference type="Gene3D" id="3.40.640.10">
    <property type="entry name" value="Type I PLP-dependent aspartate aminotransferase-like (Major domain)"/>
    <property type="match status" value="1"/>
</dbReference>
<evidence type="ECO:0000313" key="17">
    <source>
        <dbReference type="RefSeq" id="XP_018330817.1"/>
    </source>
</evidence>
<dbReference type="Pfam" id="PF00155">
    <property type="entry name" value="Aminotran_1_2"/>
    <property type="match status" value="1"/>
</dbReference>
<accession>A0A1W4XDF3</accession>
<dbReference type="UniPathway" id="UPA00139">
    <property type="reaction ID" value="UER00338"/>
</dbReference>
<feature type="domain" description="Aminotransferase class I/classII large" evidence="15">
    <location>
        <begin position="49"/>
        <end position="413"/>
    </location>
</feature>
<dbReference type="GO" id="GO:0030170">
    <property type="term" value="F:pyridoxal phosphate binding"/>
    <property type="evidence" value="ECO:0007669"/>
    <property type="project" value="InterPro"/>
</dbReference>
<sequence>MLDNLPKKTSIIKTKEKWKVSASTNAKNCKNYIRELVDNLVLEPNPEKQVIALSLGDPTVYGNLQTANEVVEAVLDTVRDGACNGYVPCLGLPKARKAVAKYLSRDNVIYEEKDIILCSGCSHSLELCITVLADPKKGHNILIPKPGFPLYRTLAENLGVTVKMYNLLPEANWEIDLNHMESQIDEDTAAIIINNPSNPCGSIFDYNHLKDILDVAEKYKIPIIADEIYERLVFPGNVFVSATSVSSQVPMLVCGGLAKRFLVPGWRMGWIAIHDPIGAFENEIRTGLCSLSQKIIGSNTIVQGALPRILECTPQTFHDGLIDTLYENARIAYKYLSTVKGLEPFMPQGTMYMMVKIQMKNFPQFSTGLELMQKMMEEQSVFCLPGDAFGIPGYMRLVITIPKELIEEACKRITEFCGKYFMEVQ</sequence>
<dbReference type="RefSeq" id="XP_018330817.1">
    <property type="nucleotide sequence ID" value="XM_018475315.1"/>
</dbReference>
<comment type="subunit">
    <text evidence="4 13">Homodimer.</text>
</comment>